<name>A0A814KQS9_9BILA</name>
<evidence type="ECO:0000256" key="10">
    <source>
        <dbReference type="ARBA" id="ARBA00042154"/>
    </source>
</evidence>
<feature type="domain" description="USP" evidence="14">
    <location>
        <begin position="529"/>
        <end position="861"/>
    </location>
</feature>
<keyword evidence="7" id="KW-0788">Thiol protease</keyword>
<evidence type="ECO:0000313" key="15">
    <source>
        <dbReference type="EMBL" id="CAF1054280.1"/>
    </source>
</evidence>
<evidence type="ECO:0000256" key="1">
    <source>
        <dbReference type="ARBA" id="ARBA00000707"/>
    </source>
</evidence>
<comment type="caution">
    <text evidence="15">The sequence shown here is derived from an EMBL/GenBank/DDBJ whole genome shotgun (WGS) entry which is preliminary data.</text>
</comment>
<keyword evidence="5" id="KW-0833">Ubl conjugation pathway</keyword>
<evidence type="ECO:0000256" key="11">
    <source>
        <dbReference type="ARBA" id="ARBA00042420"/>
    </source>
</evidence>
<dbReference type="GO" id="GO:0004843">
    <property type="term" value="F:cysteine-type deubiquitinase activity"/>
    <property type="evidence" value="ECO:0007669"/>
    <property type="project" value="UniProtKB-EC"/>
</dbReference>
<evidence type="ECO:0000256" key="6">
    <source>
        <dbReference type="ARBA" id="ARBA00022801"/>
    </source>
</evidence>
<dbReference type="InterPro" id="IPR028889">
    <property type="entry name" value="USP"/>
</dbReference>
<dbReference type="OrthoDB" id="420187at2759"/>
<keyword evidence="6" id="KW-0378">Hydrolase</keyword>
<dbReference type="EMBL" id="CAJNOO010000882">
    <property type="protein sequence ID" value="CAF1054280.1"/>
    <property type="molecule type" value="Genomic_DNA"/>
</dbReference>
<dbReference type="Proteomes" id="UP000663882">
    <property type="component" value="Unassembled WGS sequence"/>
</dbReference>
<evidence type="ECO:0000259" key="14">
    <source>
        <dbReference type="PROSITE" id="PS50235"/>
    </source>
</evidence>
<accession>A0A814KQS9</accession>
<gene>
    <name evidence="15" type="ORF">RFH988_LOCUS16901</name>
</gene>
<evidence type="ECO:0000256" key="3">
    <source>
        <dbReference type="ARBA" id="ARBA00012759"/>
    </source>
</evidence>
<organism evidence="15 16">
    <name type="scientific">Rotaria sordida</name>
    <dbReference type="NCBI Taxonomy" id="392033"/>
    <lineage>
        <taxon>Eukaryota</taxon>
        <taxon>Metazoa</taxon>
        <taxon>Spiralia</taxon>
        <taxon>Gnathifera</taxon>
        <taxon>Rotifera</taxon>
        <taxon>Eurotatoria</taxon>
        <taxon>Bdelloidea</taxon>
        <taxon>Philodinida</taxon>
        <taxon>Philodinidae</taxon>
        <taxon>Rotaria</taxon>
    </lineage>
</organism>
<dbReference type="SUPFAM" id="SSF54001">
    <property type="entry name" value="Cysteine proteinases"/>
    <property type="match status" value="2"/>
</dbReference>
<dbReference type="GO" id="GO:0006508">
    <property type="term" value="P:proteolysis"/>
    <property type="evidence" value="ECO:0007669"/>
    <property type="project" value="UniProtKB-KW"/>
</dbReference>
<dbReference type="PANTHER" id="PTHR24006:SF758">
    <property type="entry name" value="UBIQUITIN CARBOXYL-TERMINAL HYDROLASE 36"/>
    <property type="match status" value="1"/>
</dbReference>
<dbReference type="InterPro" id="IPR050164">
    <property type="entry name" value="Peptidase_C19"/>
</dbReference>
<dbReference type="PANTHER" id="PTHR24006">
    <property type="entry name" value="UBIQUITIN CARBOXYL-TERMINAL HYDROLASE"/>
    <property type="match status" value="1"/>
</dbReference>
<feature type="region of interest" description="Disordered" evidence="13">
    <location>
        <begin position="974"/>
        <end position="1000"/>
    </location>
</feature>
<dbReference type="GO" id="GO:0016579">
    <property type="term" value="P:protein deubiquitination"/>
    <property type="evidence" value="ECO:0007669"/>
    <property type="project" value="InterPro"/>
</dbReference>
<evidence type="ECO:0000256" key="8">
    <source>
        <dbReference type="ARBA" id="ARBA00039432"/>
    </source>
</evidence>
<dbReference type="EC" id="3.4.19.12" evidence="3"/>
<dbReference type="PROSITE" id="PS50235">
    <property type="entry name" value="USP_3"/>
    <property type="match status" value="2"/>
</dbReference>
<comment type="similarity">
    <text evidence="2">Belongs to the peptidase C19 family.</text>
</comment>
<evidence type="ECO:0000256" key="4">
    <source>
        <dbReference type="ARBA" id="ARBA00022670"/>
    </source>
</evidence>
<dbReference type="GO" id="GO:0005634">
    <property type="term" value="C:nucleus"/>
    <property type="evidence" value="ECO:0007669"/>
    <property type="project" value="TreeGrafter"/>
</dbReference>
<evidence type="ECO:0000313" key="16">
    <source>
        <dbReference type="Proteomes" id="UP000663882"/>
    </source>
</evidence>
<dbReference type="AlphaFoldDB" id="A0A814KQS9"/>
<protein>
    <recommendedName>
        <fullName evidence="8">Ubiquitin carboxyl-terminal hydrolase 36</fullName>
        <ecNumber evidence="3">3.4.19.12</ecNumber>
    </recommendedName>
    <alternativeName>
        <fullName evidence="11">Deubiquitinating enzyme 36</fullName>
    </alternativeName>
    <alternativeName>
        <fullName evidence="10">Protein scrawny</fullName>
    </alternativeName>
    <alternativeName>
        <fullName evidence="9">Ubiquitin thioesterase 36</fullName>
    </alternativeName>
    <alternativeName>
        <fullName evidence="12">Ubiquitin-specific-processing protease 36</fullName>
    </alternativeName>
</protein>
<keyword evidence="4" id="KW-0645">Protease</keyword>
<dbReference type="Gene3D" id="3.90.70.10">
    <property type="entry name" value="Cysteine proteinases"/>
    <property type="match status" value="2"/>
</dbReference>
<evidence type="ECO:0000256" key="2">
    <source>
        <dbReference type="ARBA" id="ARBA00009085"/>
    </source>
</evidence>
<comment type="catalytic activity">
    <reaction evidence="1">
        <text>Thiol-dependent hydrolysis of ester, thioester, amide, peptide and isopeptide bonds formed by the C-terminal Gly of ubiquitin (a 76-residue protein attached to proteins as an intracellular targeting signal).</text>
        <dbReference type="EC" id="3.4.19.12"/>
    </reaction>
</comment>
<dbReference type="GO" id="GO:0005829">
    <property type="term" value="C:cytosol"/>
    <property type="evidence" value="ECO:0007669"/>
    <property type="project" value="TreeGrafter"/>
</dbReference>
<evidence type="ECO:0000256" key="5">
    <source>
        <dbReference type="ARBA" id="ARBA00022786"/>
    </source>
</evidence>
<dbReference type="InterPro" id="IPR001394">
    <property type="entry name" value="Peptidase_C19_UCH"/>
</dbReference>
<evidence type="ECO:0000256" key="7">
    <source>
        <dbReference type="ARBA" id="ARBA00022807"/>
    </source>
</evidence>
<sequence>MARQITKISSNFIPGCQEDPSEFLIVLLNHLIQYLSPVYSSSYATYLSTPIHTIFGLDTFCSVEELAGDDMFFCSKCRTKVLALQSTKLIDASPVIFIRLKRFVYDKKVKVVRKIKQLISYPELLDLSSFITSEALQSNKENHKFNEFIYQLNAVVVHFGETVDSSHIFSYIRSLDHLWYKADDASITKTNLNNVLDDNDAYILCYSKLAKNEVILRQTEVYTACKESSRLLFSSTPIRPDDRAYTNIEDRTTIIYIQVTMSSVNIRTVNGAKHNGQLHLHHQRIQNRAAAVLDAWNEFGESLPIDVVAHMHHIQVSQIKKDLYGDKIDFKKRFGTKSSLKFERALELCMKEIEEGVNSALSGVAHNIPFMLIRDIQNSRNVKQVATDFFRNIMTSNENESKENPEFTINAIHSTKKIFTPTTFSLIENQTITNHSTTSQFDADVVRSDFAEENVLFKEKRNISLTSTFINSPSLNKHNESDASHCCTIESRRLQETPLKRLKKLFHDTAPLTSSQLNMEWSITHVHGLGLNNTNAAKKCLNICYMNSIIQCLANAAPFVQWLMNDDLHRTCTLTTNDEFCSCCLLRLIIKNIHRNFHDSCDSFSELSQASAVSMARQITKISSNFIPGCQEDPSEFLIVLLNHLIQCLSPVYSSSYATYLSTPIHTIFGINIETSIKCRICLTETSTQNYESIWSISINSYYNLQQGLDAFCSVEELAGDDMFFCSKCRTEVLALQSTKLIDASPVIFIHLKRFIYDKKVKVVRKIKQLISYPELLDLSSFITPEALQSNEENHKFNKFIYQLNAVVVHFGETVNSGHIFSYIRSPDNLWYKADDASITKTNLNNVLADNDAYILCYSKLAKNEVILRETEVYTACKEPSRLLFSSTPIRPDDRAYTNIEDRATTRANVLLNISGFVEDDSPKQNEIIHSHSLLQKDLSPLKTQLFPKNSPEPIEFQTESQIEFISNMDRNEKYPSNWISSDTPNSPLTSQSQNIPSQQKKRVLFNNDSVELSINSTQSQPCSNSNINIGSPPNISIEDSQDDNNFNIQLPSSYQFKLQLVDLVKLKSIRTTKINKKTARVFKAMGLSSEVDDKSPKQIFFSKQAKTTSSMVNKVADTPGNTNKY</sequence>
<proteinExistence type="inferred from homology"/>
<feature type="domain" description="USP" evidence="14">
    <location>
        <begin position="1"/>
        <end position="209"/>
    </location>
</feature>
<dbReference type="InterPro" id="IPR038765">
    <property type="entry name" value="Papain-like_cys_pep_sf"/>
</dbReference>
<evidence type="ECO:0000256" key="9">
    <source>
        <dbReference type="ARBA" id="ARBA00041300"/>
    </source>
</evidence>
<reference evidence="15" key="1">
    <citation type="submission" date="2021-02" db="EMBL/GenBank/DDBJ databases">
        <authorList>
            <person name="Nowell W R."/>
        </authorList>
    </citation>
    <scope>NUCLEOTIDE SEQUENCE</scope>
</reference>
<evidence type="ECO:0000256" key="12">
    <source>
        <dbReference type="ARBA" id="ARBA00043009"/>
    </source>
</evidence>
<feature type="compositionally biased region" description="Polar residues" evidence="13">
    <location>
        <begin position="978"/>
        <end position="999"/>
    </location>
</feature>
<dbReference type="Pfam" id="PF00443">
    <property type="entry name" value="UCH"/>
    <property type="match status" value="2"/>
</dbReference>
<evidence type="ECO:0000256" key="13">
    <source>
        <dbReference type="SAM" id="MobiDB-lite"/>
    </source>
</evidence>